<dbReference type="InterPro" id="IPR042197">
    <property type="entry name" value="Apaf_helical"/>
</dbReference>
<dbReference type="FunFam" id="1.10.10.10:FF:000322">
    <property type="entry name" value="Probable disease resistance protein At1g63360"/>
    <property type="match status" value="1"/>
</dbReference>
<evidence type="ECO:0000313" key="11">
    <source>
        <dbReference type="EMBL" id="KAK4285502.1"/>
    </source>
</evidence>
<dbReference type="InterPro" id="IPR041118">
    <property type="entry name" value="Rx_N"/>
</dbReference>
<evidence type="ECO:0000256" key="4">
    <source>
        <dbReference type="ARBA" id="ARBA00022821"/>
    </source>
</evidence>
<dbReference type="PANTHER" id="PTHR36766">
    <property type="entry name" value="PLANT BROAD-SPECTRUM MILDEW RESISTANCE PROTEIN RPW8"/>
    <property type="match status" value="1"/>
</dbReference>
<dbReference type="GO" id="GO:0005524">
    <property type="term" value="F:ATP binding"/>
    <property type="evidence" value="ECO:0007669"/>
    <property type="project" value="UniProtKB-KW"/>
</dbReference>
<feature type="domain" description="NB-ARC" evidence="7">
    <location>
        <begin position="183"/>
        <end position="333"/>
    </location>
</feature>
<dbReference type="GO" id="GO:0006952">
    <property type="term" value="P:defense response"/>
    <property type="evidence" value="ECO:0007669"/>
    <property type="project" value="UniProtKB-KW"/>
</dbReference>
<dbReference type="SUPFAM" id="SSF52540">
    <property type="entry name" value="P-loop containing nucleoside triphosphate hydrolases"/>
    <property type="match status" value="1"/>
</dbReference>
<keyword evidence="1" id="KW-0433">Leucine-rich repeat</keyword>
<evidence type="ECO:0000313" key="12">
    <source>
        <dbReference type="Proteomes" id="UP001293593"/>
    </source>
</evidence>
<keyword evidence="12" id="KW-1185">Reference proteome</keyword>
<evidence type="ECO:0000256" key="2">
    <source>
        <dbReference type="ARBA" id="ARBA00022737"/>
    </source>
</evidence>
<evidence type="ECO:0008006" key="13">
    <source>
        <dbReference type="Google" id="ProtNLM"/>
    </source>
</evidence>
<dbReference type="PRINTS" id="PR00364">
    <property type="entry name" value="DISEASERSIST"/>
</dbReference>
<dbReference type="GO" id="GO:0051707">
    <property type="term" value="P:response to other organism"/>
    <property type="evidence" value="ECO:0007669"/>
    <property type="project" value="UniProtKB-ARBA"/>
</dbReference>
<organism evidence="11 12">
    <name type="scientific">Acacia crassicarpa</name>
    <name type="common">northern wattle</name>
    <dbReference type="NCBI Taxonomy" id="499986"/>
    <lineage>
        <taxon>Eukaryota</taxon>
        <taxon>Viridiplantae</taxon>
        <taxon>Streptophyta</taxon>
        <taxon>Embryophyta</taxon>
        <taxon>Tracheophyta</taxon>
        <taxon>Spermatophyta</taxon>
        <taxon>Magnoliopsida</taxon>
        <taxon>eudicotyledons</taxon>
        <taxon>Gunneridae</taxon>
        <taxon>Pentapetalae</taxon>
        <taxon>rosids</taxon>
        <taxon>fabids</taxon>
        <taxon>Fabales</taxon>
        <taxon>Fabaceae</taxon>
        <taxon>Caesalpinioideae</taxon>
        <taxon>mimosoid clade</taxon>
        <taxon>Acacieae</taxon>
        <taxon>Acacia</taxon>
    </lineage>
</organism>
<keyword evidence="5" id="KW-0067">ATP-binding</keyword>
<feature type="coiled-coil region" evidence="6">
    <location>
        <begin position="111"/>
        <end position="138"/>
    </location>
</feature>
<dbReference type="Gene3D" id="1.10.10.10">
    <property type="entry name" value="Winged helix-like DNA-binding domain superfamily/Winged helix DNA-binding domain"/>
    <property type="match status" value="1"/>
</dbReference>
<proteinExistence type="predicted"/>
<dbReference type="InterPro" id="IPR036388">
    <property type="entry name" value="WH-like_DNA-bd_sf"/>
</dbReference>
<dbReference type="InterPro" id="IPR056789">
    <property type="entry name" value="LRR_R13L1-DRL21"/>
</dbReference>
<protein>
    <recommendedName>
        <fullName evidence="13">Disease resistance protein RGA3</fullName>
    </recommendedName>
</protein>
<dbReference type="Pfam" id="PF23559">
    <property type="entry name" value="WHD_DRP"/>
    <property type="match status" value="1"/>
</dbReference>
<keyword evidence="2" id="KW-0677">Repeat</keyword>
<dbReference type="PANTHER" id="PTHR36766:SF38">
    <property type="entry name" value="DISEASE RESISTANCE PROTEIN RGA3"/>
    <property type="match status" value="1"/>
</dbReference>
<sequence length="852" mass="98023">MDTIAASVLEGLTSLALEEFKLLRNAKDDVERMKNTVRAIRATLLDAQEKASNSNHQVSNWLARLKDVLYDADDLLDDFSTEALRRKIMTQNKAAKKVRIFFSKSNQLVYNHKMAHKLREVRGTLDEIENERRQFNLTDQPLKPFSVLEGRKQTCSFIQADEIIGRENEKYIILHYLLDSNVKSSVSVIPLVGIGGSGKTTVAQLVFNHEGVQDCFELKTWVCVSDEFNVKQIAQKILGKEDPKEPMEKVQQDLRQLIEGKKFLIVLDDVWNDDVECWRDLKSLLSEGADGSMIIVTTRSEKVGKMMGTHPPIILEGLDGERSWELFCRMAFVEGREPNNKELIALGREVVNKCGGVPLAIRAVGSLVYEKTLEGIIDLSYLRNCELWEVDKKLEERVFAVLKLSYDHLPSPLKNCIAFCSLFPKDFSFKKQTLIQMWVAEGFIQPIDLMRCEEDVGNEYFMSLLSRSFFQDVIRDHYDNIVKCKMHDLIHDLALYVAKHEYLVIRDGKVKPTGDPTRHLSIHKPRGFWEVPTSFLEFEKLRTMLLLANDDFDRVTDPYVFDLVGSKLKCLRVLNLHDGNVSEIPKNIGKLKHLRFLDLSRNYFMRVPKAVTRLHNLQTLNLCKNYNLLELPRDICQLVSLKHLYINSCWSLDWMPRGLGQLTSLQTLTNFVVAEQEMHWIRARSARISELGKLNNLRGALTITRLSRLRSNHKEAESAKLKEKQHLLQLLLVWGTYQSFVSPKVVAEDELILERLRPHHTIKALSIQGFCGERLPEWIGDLLELQHLVLEDCVYLTSLPEGLHNLTSLRTLTIHNSPLLAGYERQKVAHIPRMDLVDSMAKPGLWELYIDW</sequence>
<dbReference type="Gene3D" id="3.40.50.300">
    <property type="entry name" value="P-loop containing nucleotide triphosphate hydrolases"/>
    <property type="match status" value="1"/>
</dbReference>
<dbReference type="Proteomes" id="UP001293593">
    <property type="component" value="Unassembled WGS sequence"/>
</dbReference>
<evidence type="ECO:0000259" key="7">
    <source>
        <dbReference type="Pfam" id="PF00931"/>
    </source>
</evidence>
<gene>
    <name evidence="11" type="ORF">QN277_002193</name>
</gene>
<dbReference type="InterPro" id="IPR058922">
    <property type="entry name" value="WHD_DRP"/>
</dbReference>
<dbReference type="SUPFAM" id="SSF52058">
    <property type="entry name" value="L domain-like"/>
    <property type="match status" value="1"/>
</dbReference>
<dbReference type="EMBL" id="JAWXYG010000001">
    <property type="protein sequence ID" value="KAK4285502.1"/>
    <property type="molecule type" value="Genomic_DNA"/>
</dbReference>
<name>A0AAE1NAD3_9FABA</name>
<feature type="coiled-coil region" evidence="6">
    <location>
        <begin position="23"/>
        <end position="50"/>
    </location>
</feature>
<comment type="caution">
    <text evidence="11">The sequence shown here is derived from an EMBL/GenBank/DDBJ whole genome shotgun (WGS) entry which is preliminary data.</text>
</comment>
<feature type="domain" description="Disease resistance protein winged helix" evidence="9">
    <location>
        <begin position="422"/>
        <end position="494"/>
    </location>
</feature>
<dbReference type="Pfam" id="PF25019">
    <property type="entry name" value="LRR_R13L1-DRL21"/>
    <property type="match status" value="1"/>
</dbReference>
<dbReference type="Gene3D" id="1.20.5.4130">
    <property type="match status" value="1"/>
</dbReference>
<evidence type="ECO:0000256" key="3">
    <source>
        <dbReference type="ARBA" id="ARBA00022741"/>
    </source>
</evidence>
<dbReference type="AlphaFoldDB" id="A0AAE1NAD3"/>
<dbReference type="FunFam" id="3.40.50.300:FF:001091">
    <property type="entry name" value="Probable disease resistance protein At1g61300"/>
    <property type="match status" value="1"/>
</dbReference>
<dbReference type="Pfam" id="PF00931">
    <property type="entry name" value="NB-ARC"/>
    <property type="match status" value="1"/>
</dbReference>
<dbReference type="Gene3D" id="3.80.10.10">
    <property type="entry name" value="Ribonuclease Inhibitor"/>
    <property type="match status" value="2"/>
</dbReference>
<dbReference type="GO" id="GO:0043531">
    <property type="term" value="F:ADP binding"/>
    <property type="evidence" value="ECO:0007669"/>
    <property type="project" value="InterPro"/>
</dbReference>
<keyword evidence="3" id="KW-0547">Nucleotide-binding</keyword>
<reference evidence="11" key="1">
    <citation type="submission" date="2023-10" db="EMBL/GenBank/DDBJ databases">
        <title>Chromosome-level genome of the transformable northern wattle, Acacia crassicarpa.</title>
        <authorList>
            <person name="Massaro I."/>
            <person name="Sinha N.R."/>
            <person name="Poethig S."/>
            <person name="Leichty A.R."/>
        </authorList>
    </citation>
    <scope>NUCLEOTIDE SEQUENCE</scope>
    <source>
        <strain evidence="11">Acra3RX</strain>
        <tissue evidence="11">Leaf</tissue>
    </source>
</reference>
<dbReference type="InterPro" id="IPR032675">
    <property type="entry name" value="LRR_dom_sf"/>
</dbReference>
<dbReference type="Gene3D" id="1.10.8.430">
    <property type="entry name" value="Helical domain of apoptotic protease-activating factors"/>
    <property type="match status" value="1"/>
</dbReference>
<dbReference type="Pfam" id="PF18052">
    <property type="entry name" value="Rx_N"/>
    <property type="match status" value="1"/>
</dbReference>
<evidence type="ECO:0000256" key="5">
    <source>
        <dbReference type="ARBA" id="ARBA00022840"/>
    </source>
</evidence>
<accession>A0AAE1NAD3</accession>
<keyword evidence="6" id="KW-0175">Coiled coil</keyword>
<evidence type="ECO:0000259" key="8">
    <source>
        <dbReference type="Pfam" id="PF18052"/>
    </source>
</evidence>
<evidence type="ECO:0000256" key="6">
    <source>
        <dbReference type="SAM" id="Coils"/>
    </source>
</evidence>
<keyword evidence="4" id="KW-0611">Plant defense</keyword>
<evidence type="ECO:0000259" key="10">
    <source>
        <dbReference type="Pfam" id="PF25019"/>
    </source>
</evidence>
<feature type="domain" description="Disease resistance N-terminal" evidence="8">
    <location>
        <begin position="6"/>
        <end position="93"/>
    </location>
</feature>
<evidence type="ECO:0000259" key="9">
    <source>
        <dbReference type="Pfam" id="PF23559"/>
    </source>
</evidence>
<feature type="domain" description="R13L1/DRL21-like LRR repeat region" evidence="10">
    <location>
        <begin position="688"/>
        <end position="816"/>
    </location>
</feature>
<dbReference type="InterPro" id="IPR002182">
    <property type="entry name" value="NB-ARC"/>
</dbReference>
<dbReference type="InterPro" id="IPR027417">
    <property type="entry name" value="P-loop_NTPase"/>
</dbReference>
<evidence type="ECO:0000256" key="1">
    <source>
        <dbReference type="ARBA" id="ARBA00022614"/>
    </source>
</evidence>